<evidence type="ECO:0000256" key="1">
    <source>
        <dbReference type="SAM" id="MobiDB-lite"/>
    </source>
</evidence>
<gene>
    <name evidence="2" type="ORF">KUL25_21430</name>
</gene>
<dbReference type="AlphaFoldDB" id="A0A975YG31"/>
<accession>A0A975YG31</accession>
<organism evidence="2">
    <name type="scientific">Gymnodinialimonas phycosphaerae</name>
    <dbReference type="NCBI Taxonomy" id="2841589"/>
    <lineage>
        <taxon>Bacteria</taxon>
        <taxon>Pseudomonadati</taxon>
        <taxon>Pseudomonadota</taxon>
        <taxon>Alphaproteobacteria</taxon>
        <taxon>Rhodobacterales</taxon>
        <taxon>Paracoccaceae</taxon>
        <taxon>Gymnodinialimonas</taxon>
    </lineage>
</organism>
<dbReference type="RefSeq" id="WP_257894768.1">
    <property type="nucleotide sequence ID" value="NZ_JAIMBW010000001.1"/>
</dbReference>
<feature type="region of interest" description="Disordered" evidence="1">
    <location>
        <begin position="164"/>
        <end position="204"/>
    </location>
</feature>
<reference evidence="2 3" key="1">
    <citation type="submission" date="2021-07" db="EMBL/GenBank/DDBJ databases">
        <title>Karlodiniumbacter phycospheric gen. nov., sp. nov., a phycosphere bacterium isolated from karlodinium veneficum.</title>
        <authorList>
            <person name="Peng Y."/>
            <person name="Jiang L."/>
            <person name="Lee J."/>
        </authorList>
    </citation>
    <scope>NUCLEOTIDE SEQUENCE</scope>
    <source>
        <strain evidence="2 3">N5</strain>
    </source>
</reference>
<name>A0A975YG31_9RHOB</name>
<evidence type="ECO:0000313" key="3">
    <source>
        <dbReference type="Proteomes" id="UP000693972"/>
    </source>
</evidence>
<sequence length="204" mass="22084">MSSATQPIGVIARLLDLSERRVQQLSREGVIPKAERGQYDLIGSVRGYVRYLRDQAVKAQAGAPDYAAERARFIRARADLAEMEAEEKRRSLIAAEQIEAAWIAVLALLRTRLLALPDRLAPQAFEQSTVGDTRNLIRAAIREVLDDLAQPDIELEADIDLAECAHSAGGTDPEADGGEGAGRSEAAAGPDDQRLGRSEPTAEL</sequence>
<evidence type="ECO:0000313" key="2">
    <source>
        <dbReference type="EMBL" id="QXL87921.1"/>
    </source>
</evidence>
<dbReference type="Proteomes" id="UP000693972">
    <property type="component" value="Unassembled WGS sequence"/>
</dbReference>
<proteinExistence type="predicted"/>
<dbReference type="EMBL" id="CP078073">
    <property type="protein sequence ID" value="QXL87921.1"/>
    <property type="molecule type" value="Genomic_DNA"/>
</dbReference>
<keyword evidence="3" id="KW-1185">Reference proteome</keyword>
<dbReference type="EMBL" id="JAIMBW010000001">
    <property type="protein sequence ID" value="MBY4895331.1"/>
    <property type="molecule type" value="Genomic_DNA"/>
</dbReference>
<protein>
    <submittedName>
        <fullName evidence="2">Terminase small subunit, Nu1</fullName>
    </submittedName>
</protein>